<dbReference type="Gene3D" id="1.10.510.10">
    <property type="entry name" value="Transferase(Phosphotransferase) domain 1"/>
    <property type="match status" value="1"/>
</dbReference>
<reference evidence="2" key="1">
    <citation type="submission" date="2021-06" db="EMBL/GenBank/DDBJ databases">
        <authorList>
            <person name="Kallberg Y."/>
            <person name="Tangrot J."/>
            <person name="Rosling A."/>
        </authorList>
    </citation>
    <scope>NUCLEOTIDE SEQUENCE</scope>
    <source>
        <strain evidence="2">UK204</strain>
    </source>
</reference>
<accession>A0A9N9BRF2</accession>
<dbReference type="AlphaFoldDB" id="A0A9N9BRF2"/>
<evidence type="ECO:0000313" key="2">
    <source>
        <dbReference type="EMBL" id="CAG8575122.1"/>
    </source>
</evidence>
<dbReference type="InterPro" id="IPR011009">
    <property type="entry name" value="Kinase-like_dom_sf"/>
</dbReference>
<dbReference type="GO" id="GO:0005524">
    <property type="term" value="F:ATP binding"/>
    <property type="evidence" value="ECO:0007669"/>
    <property type="project" value="InterPro"/>
</dbReference>
<dbReference type="PROSITE" id="PS50011">
    <property type="entry name" value="PROTEIN_KINASE_DOM"/>
    <property type="match status" value="1"/>
</dbReference>
<dbReference type="Proteomes" id="UP000789570">
    <property type="component" value="Unassembled WGS sequence"/>
</dbReference>
<gene>
    <name evidence="2" type="ORF">FCALED_LOCUS7296</name>
</gene>
<evidence type="ECO:0000313" key="3">
    <source>
        <dbReference type="Proteomes" id="UP000789570"/>
    </source>
</evidence>
<dbReference type="EMBL" id="CAJVPQ010001907">
    <property type="protein sequence ID" value="CAG8575122.1"/>
    <property type="molecule type" value="Genomic_DNA"/>
</dbReference>
<comment type="caution">
    <text evidence="2">The sequence shown here is derived from an EMBL/GenBank/DDBJ whole genome shotgun (WGS) entry which is preliminary data.</text>
</comment>
<name>A0A9N9BRF2_9GLOM</name>
<organism evidence="2 3">
    <name type="scientific">Funneliformis caledonium</name>
    <dbReference type="NCBI Taxonomy" id="1117310"/>
    <lineage>
        <taxon>Eukaryota</taxon>
        <taxon>Fungi</taxon>
        <taxon>Fungi incertae sedis</taxon>
        <taxon>Mucoromycota</taxon>
        <taxon>Glomeromycotina</taxon>
        <taxon>Glomeromycetes</taxon>
        <taxon>Glomerales</taxon>
        <taxon>Glomeraceae</taxon>
        <taxon>Funneliformis</taxon>
    </lineage>
</organism>
<evidence type="ECO:0000259" key="1">
    <source>
        <dbReference type="PROSITE" id="PS50011"/>
    </source>
</evidence>
<dbReference type="InterPro" id="IPR000719">
    <property type="entry name" value="Prot_kinase_dom"/>
</dbReference>
<keyword evidence="3" id="KW-1185">Reference proteome</keyword>
<protein>
    <submittedName>
        <fullName evidence="2">2914_t:CDS:1</fullName>
    </submittedName>
</protein>
<feature type="domain" description="Protein kinase" evidence="1">
    <location>
        <begin position="1"/>
        <end position="127"/>
    </location>
</feature>
<dbReference type="GO" id="GO:0004672">
    <property type="term" value="F:protein kinase activity"/>
    <property type="evidence" value="ECO:0007669"/>
    <property type="project" value="InterPro"/>
</dbReference>
<sequence>MKIDKVSMLKERYGKYSSIFIEHDKNTDVDYIIKYGKNLDLLHHKQEMLNKLSYSYIIKLSLDKIQDNHQKCDQLLKWIQQVDVGFQYAHSQGILYKDYLIDNLIIDTDDNMRIIDWDIFCRKENNS</sequence>
<dbReference type="OrthoDB" id="346907at2759"/>
<proteinExistence type="predicted"/>
<dbReference type="SUPFAM" id="SSF56112">
    <property type="entry name" value="Protein kinase-like (PK-like)"/>
    <property type="match status" value="1"/>
</dbReference>